<dbReference type="EMBL" id="JADBEK010000001">
    <property type="protein sequence ID" value="MBE1582273.1"/>
    <property type="molecule type" value="Genomic_DNA"/>
</dbReference>
<evidence type="ECO:0000313" key="1">
    <source>
        <dbReference type="EMBL" id="MBE1582273.1"/>
    </source>
</evidence>
<keyword evidence="2" id="KW-1185">Reference proteome</keyword>
<evidence type="ECO:0000313" key="2">
    <source>
        <dbReference type="Proteomes" id="UP000633509"/>
    </source>
</evidence>
<evidence type="ECO:0008006" key="3">
    <source>
        <dbReference type="Google" id="ProtNLM"/>
    </source>
</evidence>
<protein>
    <recommendedName>
        <fullName evidence="3">Transposase</fullName>
    </recommendedName>
</protein>
<accession>A0ABR9LNQ3</accession>
<dbReference type="Proteomes" id="UP000633509">
    <property type="component" value="Unassembled WGS sequence"/>
</dbReference>
<proteinExistence type="predicted"/>
<sequence>MASDPTVSRLIDGLARDEVKVLKALRAAWALVRERAWGLAGILARAATVS</sequence>
<gene>
    <name evidence="1" type="ORF">H4W80_000531</name>
</gene>
<comment type="caution">
    <text evidence="1">The sequence shown here is derived from an EMBL/GenBank/DDBJ whole genome shotgun (WGS) entry which is preliminary data.</text>
</comment>
<name>A0ABR9LNQ3_9ACTN</name>
<organism evidence="1 2">
    <name type="scientific">Nonomuraea angiospora</name>
    <dbReference type="NCBI Taxonomy" id="46172"/>
    <lineage>
        <taxon>Bacteria</taxon>
        <taxon>Bacillati</taxon>
        <taxon>Actinomycetota</taxon>
        <taxon>Actinomycetes</taxon>
        <taxon>Streptosporangiales</taxon>
        <taxon>Streptosporangiaceae</taxon>
        <taxon>Nonomuraea</taxon>
    </lineage>
</organism>
<reference evidence="1 2" key="1">
    <citation type="submission" date="2020-10" db="EMBL/GenBank/DDBJ databases">
        <title>Sequencing the genomes of 1000 actinobacteria strains.</title>
        <authorList>
            <person name="Klenk H.-P."/>
        </authorList>
    </citation>
    <scope>NUCLEOTIDE SEQUENCE [LARGE SCALE GENOMIC DNA]</scope>
    <source>
        <strain evidence="1 2">DSM 43173</strain>
    </source>
</reference>